<feature type="transmembrane region" description="Helical" evidence="10">
    <location>
        <begin position="31"/>
        <end position="64"/>
    </location>
</feature>
<gene>
    <name evidence="11" type="ORF">MBAV_001335</name>
</gene>
<dbReference type="PANTHER" id="PTHR13285:SF23">
    <property type="entry name" value="TEICHOIC ACID D-ALANYLTRANSFERASE"/>
    <property type="match status" value="1"/>
</dbReference>
<dbReference type="InterPro" id="IPR024194">
    <property type="entry name" value="Ac/AlaTfrase_AlgI/DltB"/>
</dbReference>
<evidence type="ECO:0000256" key="1">
    <source>
        <dbReference type="ARBA" id="ARBA00004651"/>
    </source>
</evidence>
<keyword evidence="3 9" id="KW-1003">Cell membrane</keyword>
<dbReference type="PANTHER" id="PTHR13285">
    <property type="entry name" value="ACYLTRANSFERASE"/>
    <property type="match status" value="1"/>
</dbReference>
<reference evidence="11 12" key="1">
    <citation type="submission" date="2015-02" db="EMBL/GenBank/DDBJ databases">
        <title>Single-cell genomics of uncultivated deep-branching MTB reveals a conserved set of magnetosome genes.</title>
        <authorList>
            <person name="Kolinko S."/>
            <person name="Richter M."/>
            <person name="Glockner F.O."/>
            <person name="Brachmann A."/>
            <person name="Schuler D."/>
        </authorList>
    </citation>
    <scope>NUCLEOTIDE SEQUENCE [LARGE SCALE GENOMIC DNA]</scope>
    <source>
        <strain evidence="11">TM-1</strain>
    </source>
</reference>
<feature type="transmembrane region" description="Helical" evidence="10">
    <location>
        <begin position="300"/>
        <end position="320"/>
    </location>
</feature>
<organism evidence="11 12">
    <name type="scientific">Candidatus Magnetobacterium bavaricum</name>
    <dbReference type="NCBI Taxonomy" id="29290"/>
    <lineage>
        <taxon>Bacteria</taxon>
        <taxon>Pseudomonadati</taxon>
        <taxon>Nitrospirota</taxon>
        <taxon>Thermodesulfovibrionia</taxon>
        <taxon>Thermodesulfovibrionales</taxon>
        <taxon>Candidatus Magnetobacteriaceae</taxon>
        <taxon>Candidatus Magnetobacterium</taxon>
    </lineage>
</organism>
<feature type="transmembrane region" description="Helical" evidence="10">
    <location>
        <begin position="326"/>
        <end position="345"/>
    </location>
</feature>
<sequence length="403" mass="47711">MIDNLTITSGVFILILIIAPCLRINSSSRKYLFLIVNIFLYTICLEGIIPFLAILIFINIPYVYMLLVRKYRLPLFPIITLLLIMFIYMKGYIWIVKPVIGNDLLFLYKLLGLSYIFFKIIDILIHVNAGLIGQLEYINYINYLFSFWTIMAGPIQRYNEFINSFNANIQEITQEESLKYLHRAANGFIKILLLSVFFKNIADSRYDISLIEGFTKSRFLSIYYCIPLYLYFNFSGYCDVVIAMAKWAGFDIPENFDKPYLSRDMIDFWNRWHITMSQFLRDYVYQPLFKYYITHFLPKNVGIAQYVSIFVTFFLAGLWHGVTINFLIFGLLQGLGMSFSMIYRYSIRKYLGKLKYEKYVNNQKIVLIETFVCLHFICYTALYYAYDVKTIFLAQLKILHILY</sequence>
<proteinExistence type="inferred from homology"/>
<dbReference type="AlphaFoldDB" id="A0A0F3GXA0"/>
<keyword evidence="5 10" id="KW-0812">Transmembrane</keyword>
<keyword evidence="7 9" id="KW-0472">Membrane</keyword>
<feature type="transmembrane region" description="Helical" evidence="10">
    <location>
        <begin position="366"/>
        <end position="386"/>
    </location>
</feature>
<evidence type="ECO:0000256" key="7">
    <source>
        <dbReference type="ARBA" id="ARBA00023136"/>
    </source>
</evidence>
<dbReference type="InterPro" id="IPR004299">
    <property type="entry name" value="MBOAT_fam"/>
</dbReference>
<evidence type="ECO:0000256" key="8">
    <source>
        <dbReference type="ARBA" id="ARBA00023315"/>
    </source>
</evidence>
<dbReference type="Pfam" id="PF03062">
    <property type="entry name" value="MBOAT"/>
    <property type="match status" value="1"/>
</dbReference>
<evidence type="ECO:0000313" key="12">
    <source>
        <dbReference type="Proteomes" id="UP000033423"/>
    </source>
</evidence>
<evidence type="ECO:0000256" key="2">
    <source>
        <dbReference type="ARBA" id="ARBA00010323"/>
    </source>
</evidence>
<evidence type="ECO:0000313" key="11">
    <source>
        <dbReference type="EMBL" id="KJU86482.1"/>
    </source>
</evidence>
<evidence type="ECO:0000256" key="10">
    <source>
        <dbReference type="SAM" id="Phobius"/>
    </source>
</evidence>
<comment type="caution">
    <text evidence="11">The sequence shown here is derived from an EMBL/GenBank/DDBJ whole genome shotgun (WGS) entry which is preliminary data.</text>
</comment>
<dbReference type="PIRSF" id="PIRSF016636">
    <property type="entry name" value="AlgI_DltB"/>
    <property type="match status" value="1"/>
</dbReference>
<protein>
    <submittedName>
        <fullName evidence="11">Membrane bound O-acyl transferase MBOAT family protein</fullName>
    </submittedName>
</protein>
<evidence type="ECO:0000256" key="6">
    <source>
        <dbReference type="ARBA" id="ARBA00022989"/>
    </source>
</evidence>
<evidence type="ECO:0000256" key="3">
    <source>
        <dbReference type="ARBA" id="ARBA00022475"/>
    </source>
</evidence>
<dbReference type="EMBL" id="LACI01000573">
    <property type="protein sequence ID" value="KJU86482.1"/>
    <property type="molecule type" value="Genomic_DNA"/>
</dbReference>
<dbReference type="InterPro" id="IPR051085">
    <property type="entry name" value="MB_O-acyltransferase"/>
</dbReference>
<feature type="transmembrane region" description="Helical" evidence="10">
    <location>
        <begin position="137"/>
        <end position="155"/>
    </location>
</feature>
<evidence type="ECO:0000256" key="5">
    <source>
        <dbReference type="ARBA" id="ARBA00022692"/>
    </source>
</evidence>
<comment type="similarity">
    <text evidence="2 9">Belongs to the membrane-bound acyltransferase family.</text>
</comment>
<name>A0A0F3GXA0_9BACT</name>
<comment type="subcellular location">
    <subcellularLocation>
        <location evidence="1">Cell membrane</location>
        <topology evidence="1">Multi-pass membrane protein</topology>
    </subcellularLocation>
</comment>
<keyword evidence="12" id="KW-1185">Reference proteome</keyword>
<feature type="transmembrane region" description="Helical" evidence="10">
    <location>
        <begin position="6"/>
        <end position="24"/>
    </location>
</feature>
<dbReference type="GO" id="GO:0005886">
    <property type="term" value="C:plasma membrane"/>
    <property type="evidence" value="ECO:0007669"/>
    <property type="project" value="UniProtKB-SubCell"/>
</dbReference>
<keyword evidence="4 9" id="KW-0808">Transferase</keyword>
<keyword evidence="6 10" id="KW-1133">Transmembrane helix</keyword>
<accession>A0A0F3GXA0</accession>
<dbReference type="GO" id="GO:0016746">
    <property type="term" value="F:acyltransferase activity"/>
    <property type="evidence" value="ECO:0007669"/>
    <property type="project" value="UniProtKB-KW"/>
</dbReference>
<keyword evidence="8 9" id="KW-0012">Acyltransferase</keyword>
<feature type="transmembrane region" description="Helical" evidence="10">
    <location>
        <begin position="76"/>
        <end position="95"/>
    </location>
</feature>
<evidence type="ECO:0000256" key="4">
    <source>
        <dbReference type="ARBA" id="ARBA00022679"/>
    </source>
</evidence>
<evidence type="ECO:0000256" key="9">
    <source>
        <dbReference type="PIRNR" id="PIRNR016636"/>
    </source>
</evidence>
<dbReference type="Proteomes" id="UP000033423">
    <property type="component" value="Unassembled WGS sequence"/>
</dbReference>
<feature type="transmembrane region" description="Helical" evidence="10">
    <location>
        <begin position="107"/>
        <end position="125"/>
    </location>
</feature>